<proteinExistence type="predicted"/>
<dbReference type="EMBL" id="JADIKM010000001">
    <property type="protein sequence ID" value="MFK2903005.1"/>
    <property type="molecule type" value="Genomic_DNA"/>
</dbReference>
<evidence type="ECO:0000313" key="2">
    <source>
        <dbReference type="EMBL" id="MFK2903005.1"/>
    </source>
</evidence>
<dbReference type="Proteomes" id="UP001620460">
    <property type="component" value="Unassembled WGS sequence"/>
</dbReference>
<keyword evidence="3" id="KW-1185">Reference proteome</keyword>
<feature type="transmembrane region" description="Helical" evidence="1">
    <location>
        <begin position="6"/>
        <end position="29"/>
    </location>
</feature>
<sequence length="94" mass="10188">MWRNTFIAVRWALVAASIVTGGVSALLWYRSAQVSHDPFMGRVEPADAAFAHELRLGALMRDSMDVSRLNRKAALLTAWSIGLSALASIVGAFV</sequence>
<accession>A0ABW8JTF5</accession>
<evidence type="ECO:0000256" key="1">
    <source>
        <dbReference type="SAM" id="Phobius"/>
    </source>
</evidence>
<name>A0ABW8JTF5_9GAMM</name>
<gene>
    <name evidence="2" type="ORF">ISP17_03450</name>
</gene>
<reference evidence="2 3" key="1">
    <citation type="submission" date="2020-10" db="EMBL/GenBank/DDBJ databases">
        <title>Phylogeny of dyella-like bacteria.</title>
        <authorList>
            <person name="Fu J."/>
        </authorList>
    </citation>
    <scope>NUCLEOTIDE SEQUENCE [LARGE SCALE GENOMIC DNA]</scope>
    <source>
        <strain evidence="2 3">Gsoil3046</strain>
    </source>
</reference>
<comment type="caution">
    <text evidence="2">The sequence shown here is derived from an EMBL/GenBank/DDBJ whole genome shotgun (WGS) entry which is preliminary data.</text>
</comment>
<organism evidence="2 3">
    <name type="scientific">Dyella ginsengisoli</name>
    <dbReference type="NCBI Taxonomy" id="363848"/>
    <lineage>
        <taxon>Bacteria</taxon>
        <taxon>Pseudomonadati</taxon>
        <taxon>Pseudomonadota</taxon>
        <taxon>Gammaproteobacteria</taxon>
        <taxon>Lysobacterales</taxon>
        <taxon>Rhodanobacteraceae</taxon>
        <taxon>Dyella</taxon>
    </lineage>
</organism>
<keyword evidence="1" id="KW-0472">Membrane</keyword>
<evidence type="ECO:0000313" key="3">
    <source>
        <dbReference type="Proteomes" id="UP001620460"/>
    </source>
</evidence>
<dbReference type="RefSeq" id="WP_404630118.1">
    <property type="nucleotide sequence ID" value="NZ_JADIKM010000001.1"/>
</dbReference>
<protein>
    <submittedName>
        <fullName evidence="2">Uncharacterized protein</fullName>
    </submittedName>
</protein>
<keyword evidence="1" id="KW-0812">Transmembrane</keyword>
<keyword evidence="1" id="KW-1133">Transmembrane helix</keyword>
<feature type="transmembrane region" description="Helical" evidence="1">
    <location>
        <begin position="73"/>
        <end position="93"/>
    </location>
</feature>